<name>A0A5J4P1T9_9TREM</name>
<dbReference type="EMBL" id="QNGE01000117">
    <property type="protein sequence ID" value="KAA3681844.1"/>
    <property type="molecule type" value="Genomic_DNA"/>
</dbReference>
<gene>
    <name evidence="1" type="ORF">DEA37_0000700</name>
</gene>
<dbReference type="Proteomes" id="UP000324629">
    <property type="component" value="Unassembled WGS sequence"/>
</dbReference>
<sequence length="220" mass="24586">MSIENTDVKSQLSEPYFFVRDTNVIVGESVELKVFLEVSCGLLQTSKMIQAATNKSLGITSLSDLNWDFTKVHTISHSVTICLQILFYSLSVGHINGASALYNSTVLRVIYQDQSHEDFGLHLYLLAKNKEHAGKAGVYMLKVSIGFETIVPDSITVLTDAGDFMFKRTHAFYRLSGRGLTNSLRFLVLRNTMSEIPIQLLRYLFGGVRCSKTALMDNDT</sequence>
<organism evidence="1 2">
    <name type="scientific">Paragonimus westermani</name>
    <dbReference type="NCBI Taxonomy" id="34504"/>
    <lineage>
        <taxon>Eukaryota</taxon>
        <taxon>Metazoa</taxon>
        <taxon>Spiralia</taxon>
        <taxon>Lophotrochozoa</taxon>
        <taxon>Platyhelminthes</taxon>
        <taxon>Trematoda</taxon>
        <taxon>Digenea</taxon>
        <taxon>Plagiorchiida</taxon>
        <taxon>Troglotremata</taxon>
        <taxon>Troglotrematidae</taxon>
        <taxon>Paragonimus</taxon>
    </lineage>
</organism>
<protein>
    <submittedName>
        <fullName evidence="1">Uncharacterized protein</fullName>
    </submittedName>
</protein>
<proteinExistence type="predicted"/>
<reference evidence="1 2" key="1">
    <citation type="journal article" date="2019" name="Gigascience">
        <title>Whole-genome sequence of the oriental lung fluke Paragonimus westermani.</title>
        <authorList>
            <person name="Oey H."/>
            <person name="Zakrzewski M."/>
            <person name="Narain K."/>
            <person name="Devi K.R."/>
            <person name="Agatsuma T."/>
            <person name="Nawaratna S."/>
            <person name="Gobert G.N."/>
            <person name="Jones M.K."/>
            <person name="Ragan M.A."/>
            <person name="McManus D.P."/>
            <person name="Krause L."/>
        </authorList>
    </citation>
    <scope>NUCLEOTIDE SEQUENCE [LARGE SCALE GENOMIC DNA]</scope>
    <source>
        <strain evidence="1 2">IND2009</strain>
    </source>
</reference>
<evidence type="ECO:0000313" key="1">
    <source>
        <dbReference type="EMBL" id="KAA3681844.1"/>
    </source>
</evidence>
<evidence type="ECO:0000313" key="2">
    <source>
        <dbReference type="Proteomes" id="UP000324629"/>
    </source>
</evidence>
<comment type="caution">
    <text evidence="1">The sequence shown here is derived from an EMBL/GenBank/DDBJ whole genome shotgun (WGS) entry which is preliminary data.</text>
</comment>
<accession>A0A5J4P1T9</accession>
<dbReference type="AlphaFoldDB" id="A0A5J4P1T9"/>
<keyword evidence="2" id="KW-1185">Reference proteome</keyword>